<accession>A0ABY2SFA9</accession>
<dbReference type="EMBL" id="SZPQ01000041">
    <property type="protein sequence ID" value="TKI03579.1"/>
    <property type="molecule type" value="Genomic_DNA"/>
</dbReference>
<reference evidence="1 2" key="1">
    <citation type="submission" date="2019-04" db="EMBL/GenBank/DDBJ databases">
        <authorList>
            <person name="Li M."/>
            <person name="Gao C."/>
        </authorList>
    </citation>
    <scope>NUCLEOTIDE SEQUENCE [LARGE SCALE GENOMIC DNA]</scope>
    <source>
        <strain evidence="1 2">BGMRC 2031</strain>
    </source>
</reference>
<comment type="caution">
    <text evidence="1">The sequence shown here is derived from an EMBL/GenBank/DDBJ whole genome shotgun (WGS) entry which is preliminary data.</text>
</comment>
<evidence type="ECO:0000313" key="1">
    <source>
        <dbReference type="EMBL" id="TKI03579.1"/>
    </source>
</evidence>
<name>A0ABY2SFA9_9HYPH</name>
<gene>
    <name evidence="1" type="ORF">FCN80_21105</name>
</gene>
<proteinExistence type="predicted"/>
<keyword evidence="2" id="KW-1185">Reference proteome</keyword>
<organism evidence="1 2">
    <name type="scientific">Martelella alba</name>
    <dbReference type="NCBI Taxonomy" id="2590451"/>
    <lineage>
        <taxon>Bacteria</taxon>
        <taxon>Pseudomonadati</taxon>
        <taxon>Pseudomonadota</taxon>
        <taxon>Alphaproteobacteria</taxon>
        <taxon>Hyphomicrobiales</taxon>
        <taxon>Aurantimonadaceae</taxon>
        <taxon>Martelella</taxon>
    </lineage>
</organism>
<protein>
    <submittedName>
        <fullName evidence="1">Uncharacterized protein</fullName>
    </submittedName>
</protein>
<dbReference type="RefSeq" id="WP_136992319.1">
    <property type="nucleotide sequence ID" value="NZ_SZPQ01000041.1"/>
</dbReference>
<sequence length="124" mass="13421">MKVKINEIDDSQVTGAAPEVKKNEVIDSRGRVIKVRDLGPLEESRVLLIVGPQASVNMAYLNAYVFPAAKVESIDGDPYPIPQTQAQIDAVLKILGREGMSAVLDLIYPKESTDNNAEDAAAKN</sequence>
<evidence type="ECO:0000313" key="2">
    <source>
        <dbReference type="Proteomes" id="UP000305202"/>
    </source>
</evidence>
<dbReference type="Proteomes" id="UP000305202">
    <property type="component" value="Unassembled WGS sequence"/>
</dbReference>